<dbReference type="InterPro" id="IPR017853">
    <property type="entry name" value="GH"/>
</dbReference>
<name>A0A1G6Z5N0_9ACTN</name>
<protein>
    <submittedName>
        <fullName evidence="5">Alpha-glucosidase</fullName>
    </submittedName>
</protein>
<dbReference type="FunFam" id="3.90.400.10:FF:000001">
    <property type="entry name" value="Maltase A3, isoform A"/>
    <property type="match status" value="1"/>
</dbReference>
<dbReference type="GO" id="GO:0009313">
    <property type="term" value="P:oligosaccharide catabolic process"/>
    <property type="evidence" value="ECO:0007669"/>
    <property type="project" value="TreeGrafter"/>
</dbReference>
<dbReference type="STRING" id="67344.SAMN05216505_11488"/>
<feature type="domain" description="Glycosyl hydrolase family 13 catalytic" evidence="4">
    <location>
        <begin position="84"/>
        <end position="492"/>
    </location>
</feature>
<keyword evidence="6" id="KW-1185">Reference proteome</keyword>
<dbReference type="Gene3D" id="3.90.400.10">
    <property type="entry name" value="Oligo-1,6-glucosidase, Domain 2"/>
    <property type="match status" value="1"/>
</dbReference>
<dbReference type="SMART" id="SM00642">
    <property type="entry name" value="Aamy"/>
    <property type="match status" value="1"/>
</dbReference>
<dbReference type="InterPro" id="IPR045857">
    <property type="entry name" value="O16G_dom_2"/>
</dbReference>
<evidence type="ECO:0000256" key="3">
    <source>
        <dbReference type="SAM" id="MobiDB-lite"/>
    </source>
</evidence>
<reference evidence="6" key="1">
    <citation type="submission" date="2016-10" db="EMBL/GenBank/DDBJ databases">
        <authorList>
            <person name="Varghese N."/>
            <person name="Submissions S."/>
        </authorList>
    </citation>
    <scope>NUCLEOTIDE SEQUENCE [LARGE SCALE GENOMIC DNA]</scope>
    <source>
        <strain evidence="6">CGMCC 4.3504</strain>
    </source>
</reference>
<dbReference type="Proteomes" id="UP000182100">
    <property type="component" value="Unassembled WGS sequence"/>
</dbReference>
<dbReference type="Pfam" id="PF00128">
    <property type="entry name" value="Alpha-amylase"/>
    <property type="match status" value="1"/>
</dbReference>
<dbReference type="CDD" id="cd11332">
    <property type="entry name" value="AmyAc_OligoGlu_TS"/>
    <property type="match status" value="1"/>
</dbReference>
<dbReference type="SUPFAM" id="SSF51445">
    <property type="entry name" value="(Trans)glycosidases"/>
    <property type="match status" value="1"/>
</dbReference>
<feature type="compositionally biased region" description="Low complexity" evidence="3">
    <location>
        <begin position="30"/>
        <end position="59"/>
    </location>
</feature>
<dbReference type="EMBL" id="FMZK01000014">
    <property type="protein sequence ID" value="SDD97267.1"/>
    <property type="molecule type" value="Genomic_DNA"/>
</dbReference>
<feature type="region of interest" description="Disordered" evidence="3">
    <location>
        <begin position="1"/>
        <end position="73"/>
    </location>
</feature>
<evidence type="ECO:0000259" key="4">
    <source>
        <dbReference type="SMART" id="SM00642"/>
    </source>
</evidence>
<organism evidence="5 6">
    <name type="scientific">Streptomyces prasinopilosus</name>
    <dbReference type="NCBI Taxonomy" id="67344"/>
    <lineage>
        <taxon>Bacteria</taxon>
        <taxon>Bacillati</taxon>
        <taxon>Actinomycetota</taxon>
        <taxon>Actinomycetes</taxon>
        <taxon>Kitasatosporales</taxon>
        <taxon>Streptomycetaceae</taxon>
        <taxon>Streptomyces</taxon>
    </lineage>
</organism>
<comment type="similarity">
    <text evidence="1">Belongs to the glycosyl hydrolase 13 family.</text>
</comment>
<sequence>MTDRTDSPTPRPTAPAPDTAPALIPVPDTASALAPIPASDAASAPASDAASAPASDAAPAPAPAPAPDLSPRNPDWWRQAVVYQVYPRSFADADGDGLGDLRGLTRRLTHLATLGVDALWLSPFYPSELADGGYDVADPRDVDPRLGTLDDFDALVAEAHRLGLKVIVDIVPNHTSHRHAWFQEALRAGPGSAARDRYVFRDGRGPGGERPPTDWQSVFGGSAWQRVPDGQWYLHLFAVEQPDLNWADQDVRADFRTTLRFWSDRGVDGFRVDVAHALAKDLGEPLRDLGTPERSGDADLAGFAPGTHPFFDRDEVHEIYRDWRKIFDAYSPPRTAVAEAWVPGARRALYARPDELGQAFNFEYLQAPWDAGALREVIDGSLETARAAGAPATWVLSNHDVVRHASRLMLPPDTDTDAWLLSGGRAPAVDAAAGLRRARAATLLMLALPGSAYLYQGEELGLPEVADLPAEVLQDPVWEQSGRVRKGRDGCRVPLPWTTTGPSYGFGAGGAWLPQPPGFAAYAVEAQDGVEARGGVPGSTLELYRTALRLRRKLQGGETLTWEEDVPTGVLRFDRNDGWRCVANLSTVPVPLPAGEVLLTSAPLTDGRLAPDTTAWLSR</sequence>
<keyword evidence="2" id="KW-0325">Glycoprotein</keyword>
<evidence type="ECO:0000313" key="5">
    <source>
        <dbReference type="EMBL" id="SDD97267.1"/>
    </source>
</evidence>
<accession>A0A1G6Z5N0</accession>
<dbReference type="GO" id="GO:0004556">
    <property type="term" value="F:alpha-amylase activity"/>
    <property type="evidence" value="ECO:0007669"/>
    <property type="project" value="TreeGrafter"/>
</dbReference>
<dbReference type="RefSeq" id="WP_244904949.1">
    <property type="nucleotide sequence ID" value="NZ_FMZK01000014.1"/>
</dbReference>
<dbReference type="PANTHER" id="PTHR10357">
    <property type="entry name" value="ALPHA-AMYLASE FAMILY MEMBER"/>
    <property type="match status" value="1"/>
</dbReference>
<evidence type="ECO:0000256" key="1">
    <source>
        <dbReference type="ARBA" id="ARBA00008061"/>
    </source>
</evidence>
<evidence type="ECO:0000313" key="6">
    <source>
        <dbReference type="Proteomes" id="UP000182100"/>
    </source>
</evidence>
<proteinExistence type="inferred from homology"/>
<evidence type="ECO:0000256" key="2">
    <source>
        <dbReference type="ARBA" id="ARBA00023180"/>
    </source>
</evidence>
<gene>
    <name evidence="5" type="ORF">SAMN05216505_11488</name>
</gene>
<dbReference type="AlphaFoldDB" id="A0A1G6Z5N0"/>
<dbReference type="InterPro" id="IPR006047">
    <property type="entry name" value="GH13_cat_dom"/>
</dbReference>
<dbReference type="Gene3D" id="3.20.20.80">
    <property type="entry name" value="Glycosidases"/>
    <property type="match status" value="1"/>
</dbReference>
<dbReference type="PANTHER" id="PTHR10357:SF179">
    <property type="entry name" value="NEUTRAL AND BASIC AMINO ACID TRANSPORT PROTEIN RBAT"/>
    <property type="match status" value="1"/>
</dbReference>